<dbReference type="InterPro" id="IPR004430">
    <property type="entry name" value="3-IsopropMal_deHydase_lsu"/>
</dbReference>
<dbReference type="GO" id="GO:0009098">
    <property type="term" value="P:L-leucine biosynthetic process"/>
    <property type="evidence" value="ECO:0007669"/>
    <property type="project" value="UniProtKB-UniRule"/>
</dbReference>
<feature type="region of interest" description="Disordered" evidence="13">
    <location>
        <begin position="428"/>
        <end position="447"/>
    </location>
</feature>
<comment type="caution">
    <text evidence="15">The sequence shown here is derived from an EMBL/GenBank/DDBJ whole genome shotgun (WGS) entry which is preliminary data.</text>
</comment>
<keyword evidence="10 12" id="KW-0456">Lyase</keyword>
<dbReference type="PRINTS" id="PR00415">
    <property type="entry name" value="ACONITASE"/>
</dbReference>
<dbReference type="Gene3D" id="3.30.499.10">
    <property type="entry name" value="Aconitase, domain 3"/>
    <property type="match status" value="2"/>
</dbReference>
<dbReference type="Pfam" id="PF00330">
    <property type="entry name" value="Aconitase"/>
    <property type="match status" value="1"/>
</dbReference>
<keyword evidence="9 12" id="KW-0411">Iron-sulfur</keyword>
<evidence type="ECO:0000256" key="12">
    <source>
        <dbReference type="HAMAP-Rule" id="MF_01026"/>
    </source>
</evidence>
<keyword evidence="5 12" id="KW-0004">4Fe-4S</keyword>
<evidence type="ECO:0000256" key="9">
    <source>
        <dbReference type="ARBA" id="ARBA00023014"/>
    </source>
</evidence>
<dbReference type="PANTHER" id="PTHR43822">
    <property type="entry name" value="HOMOACONITASE, MITOCHONDRIAL-RELATED"/>
    <property type="match status" value="1"/>
</dbReference>
<protein>
    <recommendedName>
        <fullName evidence="12">3-isopropylmalate dehydratase large subunit</fullName>
        <ecNumber evidence="12">4.2.1.33</ecNumber>
    </recommendedName>
    <alternativeName>
        <fullName evidence="12">Alpha-IPM isomerase</fullName>
        <shortName evidence="12">IPMI</shortName>
    </alternativeName>
    <alternativeName>
        <fullName evidence="12">Isopropylmalate isomerase</fullName>
    </alternativeName>
</protein>
<dbReference type="CDD" id="cd01583">
    <property type="entry name" value="IPMI"/>
    <property type="match status" value="1"/>
</dbReference>
<dbReference type="AlphaFoldDB" id="A0A1V4ABA3"/>
<dbReference type="GO" id="GO:0003861">
    <property type="term" value="F:3-isopropylmalate dehydratase activity"/>
    <property type="evidence" value="ECO:0007669"/>
    <property type="project" value="UniProtKB-UniRule"/>
</dbReference>
<comment type="function">
    <text evidence="2 12">Catalyzes the isomerization between 2-isopropylmalate and 3-isopropylmalate, via the formation of 2-isopropylmaleate.</text>
</comment>
<comment type="similarity">
    <text evidence="12">Belongs to the aconitase/IPM isomerase family. LeuC type 1 subfamily.</text>
</comment>
<dbReference type="NCBIfam" id="NF004016">
    <property type="entry name" value="PRK05478.1"/>
    <property type="match status" value="1"/>
</dbReference>
<dbReference type="InterPro" id="IPR033941">
    <property type="entry name" value="IPMI_cat"/>
</dbReference>
<dbReference type="EMBL" id="MVFC01000005">
    <property type="protein sequence ID" value="OON81128.1"/>
    <property type="molecule type" value="Genomic_DNA"/>
</dbReference>
<comment type="pathway">
    <text evidence="3 12">Amino-acid biosynthesis; L-leucine biosynthesis; L-leucine from 3-methyl-2-oxobutanoate: step 2/4.</text>
</comment>
<dbReference type="FunFam" id="3.30.499.10:FF:000007">
    <property type="entry name" value="3-isopropylmalate dehydratase large subunit"/>
    <property type="match status" value="1"/>
</dbReference>
<dbReference type="STRING" id="83656.B1H18_10035"/>
<comment type="subunit">
    <text evidence="12">Heterodimer of LeuC and LeuD.</text>
</comment>
<dbReference type="InterPro" id="IPR015931">
    <property type="entry name" value="Acnase/IPM_dHydase_lsu_aba_1/3"/>
</dbReference>
<evidence type="ECO:0000256" key="4">
    <source>
        <dbReference type="ARBA" id="ARBA00022430"/>
    </source>
</evidence>
<organism evidence="15 16">
    <name type="scientific">Streptomyces tsukubensis</name>
    <dbReference type="NCBI Taxonomy" id="83656"/>
    <lineage>
        <taxon>Bacteria</taxon>
        <taxon>Bacillati</taxon>
        <taxon>Actinomycetota</taxon>
        <taxon>Actinomycetes</taxon>
        <taxon>Kitasatosporales</taxon>
        <taxon>Streptomycetaceae</taxon>
        <taxon>Streptomyces</taxon>
    </lineage>
</organism>
<evidence type="ECO:0000256" key="5">
    <source>
        <dbReference type="ARBA" id="ARBA00022485"/>
    </source>
</evidence>
<comment type="cofactor">
    <cofactor evidence="12">
        <name>[4Fe-4S] cluster</name>
        <dbReference type="ChEBI" id="CHEBI:49883"/>
    </cofactor>
    <text evidence="12">Binds 1 [4Fe-4S] cluster per subunit.</text>
</comment>
<evidence type="ECO:0000256" key="6">
    <source>
        <dbReference type="ARBA" id="ARBA00022605"/>
    </source>
</evidence>
<keyword evidence="6 12" id="KW-0028">Amino-acid biosynthesis</keyword>
<evidence type="ECO:0000256" key="8">
    <source>
        <dbReference type="ARBA" id="ARBA00023004"/>
    </source>
</evidence>
<feature type="binding site" evidence="12">
    <location>
        <position position="413"/>
    </location>
    <ligand>
        <name>[4Fe-4S] cluster</name>
        <dbReference type="ChEBI" id="CHEBI:49883"/>
    </ligand>
</feature>
<evidence type="ECO:0000313" key="16">
    <source>
        <dbReference type="Proteomes" id="UP000190539"/>
    </source>
</evidence>
<dbReference type="UniPathway" id="UPA00946"/>
<dbReference type="RefSeq" id="WP_077966818.1">
    <property type="nucleotide sequence ID" value="NZ_CP045178.1"/>
</dbReference>
<keyword evidence="4 12" id="KW-0432">Leucine biosynthesis</keyword>
<dbReference type="OrthoDB" id="9802769at2"/>
<evidence type="ECO:0000313" key="15">
    <source>
        <dbReference type="EMBL" id="OON81128.1"/>
    </source>
</evidence>
<keyword evidence="11 12" id="KW-0100">Branched-chain amino acid biosynthesis</keyword>
<evidence type="ECO:0000256" key="13">
    <source>
        <dbReference type="SAM" id="MobiDB-lite"/>
    </source>
</evidence>
<dbReference type="InterPro" id="IPR050067">
    <property type="entry name" value="IPM_dehydratase_rel_enz"/>
</dbReference>
<keyword evidence="8 12" id="KW-0408">Iron</keyword>
<keyword evidence="7 12" id="KW-0479">Metal-binding</keyword>
<feature type="binding site" evidence="12">
    <location>
        <position position="410"/>
    </location>
    <ligand>
        <name>[4Fe-4S] cluster</name>
        <dbReference type="ChEBI" id="CHEBI:49883"/>
    </ligand>
</feature>
<evidence type="ECO:0000256" key="2">
    <source>
        <dbReference type="ARBA" id="ARBA00002695"/>
    </source>
</evidence>
<dbReference type="InterPro" id="IPR036008">
    <property type="entry name" value="Aconitase_4Fe-4S_dom"/>
</dbReference>
<dbReference type="NCBIfam" id="TIGR00170">
    <property type="entry name" value="leuC"/>
    <property type="match status" value="1"/>
</dbReference>
<reference evidence="15 16" key="1">
    <citation type="submission" date="2017-02" db="EMBL/GenBank/DDBJ databases">
        <title>Draft Genome Sequence of Streptomyces tsukubaensis F601, a Producer of the immunosuppressant tacrolimus FK506.</title>
        <authorList>
            <person name="Zong G."/>
            <person name="Zhong C."/>
            <person name="Fu J."/>
            <person name="Qin R."/>
            <person name="Cao G."/>
        </authorList>
    </citation>
    <scope>NUCLEOTIDE SEQUENCE [LARGE SCALE GENOMIC DNA]</scope>
    <source>
        <strain evidence="15 16">F601</strain>
    </source>
</reference>
<dbReference type="NCBIfam" id="NF009116">
    <property type="entry name" value="PRK12466.1"/>
    <property type="match status" value="1"/>
</dbReference>
<dbReference type="Proteomes" id="UP000190539">
    <property type="component" value="Unassembled WGS sequence"/>
</dbReference>
<feature type="domain" description="Aconitase/3-isopropylmalate dehydratase large subunit alpha/beta/alpha" evidence="14">
    <location>
        <begin position="8"/>
        <end position="460"/>
    </location>
</feature>
<dbReference type="InterPro" id="IPR018136">
    <property type="entry name" value="Aconitase_4Fe-4S_BS"/>
</dbReference>
<dbReference type="PROSITE" id="PS00450">
    <property type="entry name" value="ACONITASE_1"/>
    <property type="match status" value="1"/>
</dbReference>
<evidence type="ECO:0000256" key="1">
    <source>
        <dbReference type="ARBA" id="ARBA00000491"/>
    </source>
</evidence>
<dbReference type="PANTHER" id="PTHR43822:SF9">
    <property type="entry name" value="3-ISOPROPYLMALATE DEHYDRATASE"/>
    <property type="match status" value="1"/>
</dbReference>
<gene>
    <name evidence="12" type="primary">leuC</name>
    <name evidence="15" type="ORF">B1H18_10035</name>
</gene>
<dbReference type="UniPathway" id="UPA00048">
    <property type="reaction ID" value="UER00071"/>
</dbReference>
<keyword evidence="16" id="KW-1185">Reference proteome</keyword>
<evidence type="ECO:0000256" key="7">
    <source>
        <dbReference type="ARBA" id="ARBA00022723"/>
    </source>
</evidence>
<feature type="binding site" evidence="12">
    <location>
        <position position="349"/>
    </location>
    <ligand>
        <name>[4Fe-4S] cluster</name>
        <dbReference type="ChEBI" id="CHEBI:49883"/>
    </ligand>
</feature>
<name>A0A1V4ABA3_9ACTN</name>
<dbReference type="GO" id="GO:0046872">
    <property type="term" value="F:metal ion binding"/>
    <property type="evidence" value="ECO:0007669"/>
    <property type="project" value="UniProtKB-KW"/>
</dbReference>
<dbReference type="EC" id="4.2.1.33" evidence="12"/>
<evidence type="ECO:0000259" key="14">
    <source>
        <dbReference type="Pfam" id="PF00330"/>
    </source>
</evidence>
<evidence type="ECO:0000256" key="11">
    <source>
        <dbReference type="ARBA" id="ARBA00023304"/>
    </source>
</evidence>
<evidence type="ECO:0000256" key="3">
    <source>
        <dbReference type="ARBA" id="ARBA00004729"/>
    </source>
</evidence>
<comment type="catalytic activity">
    <reaction evidence="1 12">
        <text>(2R,3S)-3-isopropylmalate = (2S)-2-isopropylmalate</text>
        <dbReference type="Rhea" id="RHEA:32287"/>
        <dbReference type="ChEBI" id="CHEBI:1178"/>
        <dbReference type="ChEBI" id="CHEBI:35121"/>
        <dbReference type="EC" id="4.2.1.33"/>
    </reaction>
</comment>
<dbReference type="SUPFAM" id="SSF53732">
    <property type="entry name" value="Aconitase iron-sulfur domain"/>
    <property type="match status" value="1"/>
</dbReference>
<dbReference type="HAMAP" id="MF_01026">
    <property type="entry name" value="LeuC_type1"/>
    <property type="match status" value="1"/>
</dbReference>
<sequence length="468" mass="49933">MGRTLAQKTWDAHVVRRGGEGVGDDLLYIDLQLLHEVNTPQAFDRLRAAGRTVRRPDLTVGTEDHNTPTLALDRVIKDREGRRQAELMRSNCAEFGIPLHRFGDPGQGIVHVIAPELGLVRPGMTIVCCDSHTTTLGAFGALALGIGASQVEHVLATQTLPMRRPRSMAVDVTGTLPEGVGAKDLVLALIARIGTAGGQGHIIEYRGEGVTALSMEARMTLCNMTVEAGSRAGTVAPDETTFAYLSRCPGMPEGAEWEREVAYWRSLATDADAPWDRRVTLDAAALSPYVSWGTNPAQSVPLDGRVPAPAEFATPETRAAAERALEYMDLKPGTALREVTVDTVFLGSCTNSRIEDLRAAAGVLRGRKVADGLHMMIVPGSARVRRQAVEEGLDRVFAEAGADFRAGAGCSMCAALNEDRLLPGQRAASTTNRNFEGRQGKGSRTHIVSPSVAAATAVTGRLSSPADL</sequence>
<dbReference type="InterPro" id="IPR001030">
    <property type="entry name" value="Acoase/IPM_deHydtase_lsu_aba"/>
</dbReference>
<proteinExistence type="inferred from homology"/>
<evidence type="ECO:0000256" key="10">
    <source>
        <dbReference type="ARBA" id="ARBA00023239"/>
    </source>
</evidence>
<dbReference type="GO" id="GO:0051539">
    <property type="term" value="F:4 iron, 4 sulfur cluster binding"/>
    <property type="evidence" value="ECO:0007669"/>
    <property type="project" value="UniProtKB-KW"/>
</dbReference>
<accession>A0A1V4ABA3</accession>